<sequence>MMAFLQKLAASLRRGRAAELPKDDKDAFYILMPMVIGNQHRSVSDLLSSSKFQVSFQCGRAQRSLLHIAATCGNYECLCLLLKKGSEINQQDKSGCTPLHLSAKNGQRKCLNKLLEYECDINIRNNEGLTAVHWLAVNGRTELLEDMLSRIKDVDIEDAQGQTPLHVACQNGHLQTLLCLVNNGANVNKANKSAWTPLHFACKHGQHEAVDILLKHGAELRPEVAGRTPLALCLEEGYGETCEVLLRQWPRLFDYLVRTVCDVTISEENVLKVLTHLCHQDWRLKEKFVEGLAERVSIIGHHLLSNSSQEVENSDSLIRAVRVLLRVEKVQHASRLSESQDLQALSVDHTNLKPVCERQCLLTLWQLIDDWMVFLDTDDRSAKSSSSGQPSNNTENTGSSDSTPTKASPSPVVGDTDSEPTQVCTDLSAKTDNTSKPSEEKSVAQNDSVCPEEESQSVSSAAKTEGGDQARRSPEVARICALIQAFYLCTQNSKEKSSNASSKFFSFLQRHITTLRKFVERDPQLIFNHFHFLLSCPGYMAEFLTIIHGQPFESRRQWFYDNLPTPAQWDLRAEEEESQATVRISREQLFSSSCQEILHRPPEQLKTALSIIFSGEEGLGQGLVREWFDLLSKELLNPDYALFTMSADGCTFQPNSNSAINPDHLSYFRFAGRLLGLALFHRQLLSTYFTRSFYKHILGVPVNYQDVASIDPEYAKSLQWLLDHDITDLGLDLTFSVETDTFGSMQEVELVRGGSKMSVTEQNKTEYVQLVTELRMTRAIKPQIDSFLSGFHDYIPHSLVQLFNEYELELLLSGMPEIDLSNWKTNSNYTGYSTDTPVVEWYWEFVDSMTEQQRVQLLQFVTGSSRVPFGGFSQLSSGGSIQMFTISRQPCPPDPPFPLPTASTCINLLRLPEYPSSAVLQDRLLTALRCGSQGYGMV</sequence>
<evidence type="ECO:0000256" key="9">
    <source>
        <dbReference type="ARBA" id="ARBA00022786"/>
    </source>
</evidence>
<evidence type="ECO:0000256" key="11">
    <source>
        <dbReference type="ARBA" id="ARBA00023034"/>
    </source>
</evidence>
<dbReference type="FunFam" id="3.90.1750.10:FF:000079">
    <property type="entry name" value="E3 ubiquitin-protein ligase"/>
    <property type="match status" value="1"/>
</dbReference>
<name>A0AAN9GGD3_9CAEN</name>
<dbReference type="InterPro" id="IPR050409">
    <property type="entry name" value="E3_ubiq-protein_ligase"/>
</dbReference>
<dbReference type="Gene3D" id="3.30.2160.10">
    <property type="entry name" value="Hect, E3 ligase catalytic domain"/>
    <property type="match status" value="1"/>
</dbReference>
<feature type="repeat" description="ANK" evidence="19">
    <location>
        <begin position="127"/>
        <end position="159"/>
    </location>
</feature>
<keyword evidence="9 20" id="KW-0833">Ubl conjugation pathway</keyword>
<keyword evidence="14" id="KW-0131">Cell cycle</keyword>
<keyword evidence="13" id="KW-0472">Membrane</keyword>
<protein>
    <recommendedName>
        <fullName evidence="16">E3 ubiquitin-protein ligase HACE1</fullName>
        <ecNumber evidence="5">2.3.2.26</ecNumber>
    </recommendedName>
    <alternativeName>
        <fullName evidence="18">HECT domain and ankyrin repeat-containing E3 ubiquitin-protein ligase 1</fullName>
    </alternativeName>
    <alternativeName>
        <fullName evidence="17">HECT-type E3 ubiquitin transferase HACE1</fullName>
    </alternativeName>
</protein>
<comment type="pathway">
    <text evidence="4">Protein modification; protein ubiquitination.</text>
</comment>
<dbReference type="PANTHER" id="PTHR11254">
    <property type="entry name" value="HECT DOMAIN UBIQUITIN-PROTEIN LIGASE"/>
    <property type="match status" value="1"/>
</dbReference>
<feature type="compositionally biased region" description="Polar residues" evidence="21">
    <location>
        <begin position="383"/>
        <end position="408"/>
    </location>
</feature>
<organism evidence="23 24">
    <name type="scientific">Littorina saxatilis</name>
    <dbReference type="NCBI Taxonomy" id="31220"/>
    <lineage>
        <taxon>Eukaryota</taxon>
        <taxon>Metazoa</taxon>
        <taxon>Spiralia</taxon>
        <taxon>Lophotrochozoa</taxon>
        <taxon>Mollusca</taxon>
        <taxon>Gastropoda</taxon>
        <taxon>Caenogastropoda</taxon>
        <taxon>Littorinimorpha</taxon>
        <taxon>Littorinoidea</taxon>
        <taxon>Littorinidae</taxon>
        <taxon>Littorina</taxon>
    </lineage>
</organism>
<dbReference type="GO" id="GO:0007030">
    <property type="term" value="P:Golgi organization"/>
    <property type="evidence" value="ECO:0007669"/>
    <property type="project" value="TreeGrafter"/>
</dbReference>
<feature type="region of interest" description="Disordered" evidence="21">
    <location>
        <begin position="380"/>
        <end position="473"/>
    </location>
</feature>
<dbReference type="SMART" id="SM00119">
    <property type="entry name" value="HECTc"/>
    <property type="match status" value="1"/>
</dbReference>
<proteinExistence type="predicted"/>
<dbReference type="Gene3D" id="3.90.1750.10">
    <property type="entry name" value="Hect, E3 ligase catalytic domains"/>
    <property type="match status" value="1"/>
</dbReference>
<dbReference type="InterPro" id="IPR036770">
    <property type="entry name" value="Ankyrin_rpt-contain_sf"/>
</dbReference>
<dbReference type="PROSITE" id="PS50088">
    <property type="entry name" value="ANK_REPEAT"/>
    <property type="match status" value="5"/>
</dbReference>
<feature type="domain" description="HECT" evidence="22">
    <location>
        <begin position="601"/>
        <end position="938"/>
    </location>
</feature>
<evidence type="ECO:0000256" key="14">
    <source>
        <dbReference type="ARBA" id="ARBA00023306"/>
    </source>
</evidence>
<evidence type="ECO:0000256" key="16">
    <source>
        <dbReference type="ARBA" id="ARBA00040370"/>
    </source>
</evidence>
<dbReference type="GO" id="GO:0000139">
    <property type="term" value="C:Golgi membrane"/>
    <property type="evidence" value="ECO:0007669"/>
    <property type="project" value="TreeGrafter"/>
</dbReference>
<dbReference type="PROSITE" id="PS50237">
    <property type="entry name" value="HECT"/>
    <property type="match status" value="1"/>
</dbReference>
<keyword evidence="12 19" id="KW-0040">ANK repeat</keyword>
<keyword evidence="10" id="KW-0256">Endoplasmic reticulum</keyword>
<dbReference type="SUPFAM" id="SSF56204">
    <property type="entry name" value="Hect, E3 ligase catalytic domain"/>
    <property type="match status" value="1"/>
</dbReference>
<dbReference type="PRINTS" id="PR01415">
    <property type="entry name" value="ANKYRIN"/>
</dbReference>
<evidence type="ECO:0000259" key="22">
    <source>
        <dbReference type="PROSITE" id="PS50237"/>
    </source>
</evidence>
<dbReference type="GO" id="GO:0005634">
    <property type="term" value="C:nucleus"/>
    <property type="evidence" value="ECO:0007669"/>
    <property type="project" value="TreeGrafter"/>
</dbReference>
<evidence type="ECO:0000313" key="23">
    <source>
        <dbReference type="EMBL" id="KAK7107146.1"/>
    </source>
</evidence>
<evidence type="ECO:0000256" key="7">
    <source>
        <dbReference type="ARBA" id="ARBA00022679"/>
    </source>
</evidence>
<evidence type="ECO:0000256" key="6">
    <source>
        <dbReference type="ARBA" id="ARBA00022490"/>
    </source>
</evidence>
<comment type="caution">
    <text evidence="23">The sequence shown here is derived from an EMBL/GenBank/DDBJ whole genome shotgun (WGS) entry which is preliminary data.</text>
</comment>
<evidence type="ECO:0000256" key="15">
    <source>
        <dbReference type="ARBA" id="ARBA00037859"/>
    </source>
</evidence>
<dbReference type="FunFam" id="3.30.2410.10:FF:000009">
    <property type="entry name" value="Probable E3 ubiquitin-protein ligase HECTD2"/>
    <property type="match status" value="1"/>
</dbReference>
<dbReference type="Pfam" id="PF00023">
    <property type="entry name" value="Ank"/>
    <property type="match status" value="2"/>
</dbReference>
<dbReference type="Proteomes" id="UP001374579">
    <property type="component" value="Unassembled WGS sequence"/>
</dbReference>
<dbReference type="PANTHER" id="PTHR11254:SF363">
    <property type="entry name" value="E3 UBIQUITIN-PROTEIN LIGASE HACE1"/>
    <property type="match status" value="1"/>
</dbReference>
<feature type="repeat" description="ANK" evidence="19">
    <location>
        <begin position="94"/>
        <end position="126"/>
    </location>
</feature>
<dbReference type="GO" id="GO:0000209">
    <property type="term" value="P:protein polyubiquitination"/>
    <property type="evidence" value="ECO:0007669"/>
    <property type="project" value="TreeGrafter"/>
</dbReference>
<dbReference type="InterPro" id="IPR000569">
    <property type="entry name" value="HECT_dom"/>
</dbReference>
<evidence type="ECO:0000256" key="2">
    <source>
        <dbReference type="ARBA" id="ARBA00004240"/>
    </source>
</evidence>
<dbReference type="AlphaFoldDB" id="A0AAN9GGD3"/>
<evidence type="ECO:0000256" key="10">
    <source>
        <dbReference type="ARBA" id="ARBA00022824"/>
    </source>
</evidence>
<dbReference type="GO" id="GO:0061630">
    <property type="term" value="F:ubiquitin protein ligase activity"/>
    <property type="evidence" value="ECO:0007669"/>
    <property type="project" value="UniProtKB-EC"/>
</dbReference>
<dbReference type="Pfam" id="PF12796">
    <property type="entry name" value="Ank_2"/>
    <property type="match status" value="1"/>
</dbReference>
<keyword evidence="7" id="KW-0808">Transferase</keyword>
<evidence type="ECO:0000256" key="5">
    <source>
        <dbReference type="ARBA" id="ARBA00012485"/>
    </source>
</evidence>
<keyword evidence="8" id="KW-0677">Repeat</keyword>
<feature type="repeat" description="ANK" evidence="19">
    <location>
        <begin position="61"/>
        <end position="93"/>
    </location>
</feature>
<keyword evidence="6" id="KW-0963">Cytoplasm</keyword>
<dbReference type="Gene3D" id="3.30.2410.10">
    <property type="entry name" value="Hect, E3 ligase catalytic domain"/>
    <property type="match status" value="1"/>
</dbReference>
<evidence type="ECO:0000256" key="19">
    <source>
        <dbReference type="PROSITE-ProRule" id="PRU00023"/>
    </source>
</evidence>
<evidence type="ECO:0000256" key="3">
    <source>
        <dbReference type="ARBA" id="ARBA00004496"/>
    </source>
</evidence>
<evidence type="ECO:0000256" key="21">
    <source>
        <dbReference type="SAM" id="MobiDB-lite"/>
    </source>
</evidence>
<keyword evidence="11" id="KW-0333">Golgi apparatus</keyword>
<dbReference type="InterPro" id="IPR035983">
    <property type="entry name" value="Hect_E3_ubiquitin_ligase"/>
</dbReference>
<feature type="compositionally biased region" description="Polar residues" evidence="21">
    <location>
        <begin position="419"/>
        <end position="436"/>
    </location>
</feature>
<dbReference type="Gene3D" id="1.25.40.20">
    <property type="entry name" value="Ankyrin repeat-containing domain"/>
    <property type="match status" value="2"/>
</dbReference>
<evidence type="ECO:0000256" key="8">
    <source>
        <dbReference type="ARBA" id="ARBA00022737"/>
    </source>
</evidence>
<evidence type="ECO:0000256" key="12">
    <source>
        <dbReference type="ARBA" id="ARBA00023043"/>
    </source>
</evidence>
<dbReference type="PROSITE" id="PS50297">
    <property type="entry name" value="ANK_REP_REGION"/>
    <property type="match status" value="4"/>
</dbReference>
<comment type="catalytic activity">
    <reaction evidence="1">
        <text>S-ubiquitinyl-[E2 ubiquitin-conjugating enzyme]-L-cysteine + [acceptor protein]-L-lysine = [E2 ubiquitin-conjugating enzyme]-L-cysteine + N(6)-ubiquitinyl-[acceptor protein]-L-lysine.</text>
        <dbReference type="EC" id="2.3.2.26"/>
    </reaction>
</comment>
<keyword evidence="24" id="KW-1185">Reference proteome</keyword>
<feature type="repeat" description="ANK" evidence="19">
    <location>
        <begin position="193"/>
        <end position="220"/>
    </location>
</feature>
<dbReference type="FunFam" id="3.30.2160.10:FF:000001">
    <property type="entry name" value="E3 ubiquitin-protein ligase NEDD4-like"/>
    <property type="match status" value="1"/>
</dbReference>
<dbReference type="InterPro" id="IPR002110">
    <property type="entry name" value="Ankyrin_rpt"/>
</dbReference>
<dbReference type="CDD" id="cd00078">
    <property type="entry name" value="HECTc"/>
    <property type="match status" value="1"/>
</dbReference>
<evidence type="ECO:0000256" key="18">
    <source>
        <dbReference type="ARBA" id="ARBA00042378"/>
    </source>
</evidence>
<dbReference type="EC" id="2.3.2.26" evidence="5"/>
<comment type="subcellular location">
    <subcellularLocation>
        <location evidence="3">Cytoplasm</location>
    </subcellularLocation>
    <subcellularLocation>
        <location evidence="2">Endoplasmic reticulum</location>
    </subcellularLocation>
    <subcellularLocation>
        <location evidence="15">Golgi apparatus</location>
        <location evidence="15">Golgi stack membrane</location>
    </subcellularLocation>
</comment>
<evidence type="ECO:0000256" key="20">
    <source>
        <dbReference type="PROSITE-ProRule" id="PRU00104"/>
    </source>
</evidence>
<accession>A0AAN9GGD3</accession>
<evidence type="ECO:0000256" key="4">
    <source>
        <dbReference type="ARBA" id="ARBA00004906"/>
    </source>
</evidence>
<dbReference type="GO" id="GO:0006511">
    <property type="term" value="P:ubiquitin-dependent protein catabolic process"/>
    <property type="evidence" value="ECO:0007669"/>
    <property type="project" value="TreeGrafter"/>
</dbReference>
<evidence type="ECO:0000313" key="24">
    <source>
        <dbReference type="Proteomes" id="UP001374579"/>
    </source>
</evidence>
<dbReference type="SUPFAM" id="SSF48403">
    <property type="entry name" value="Ankyrin repeat"/>
    <property type="match status" value="1"/>
</dbReference>
<evidence type="ECO:0000256" key="13">
    <source>
        <dbReference type="ARBA" id="ARBA00023136"/>
    </source>
</evidence>
<dbReference type="SMART" id="SM00248">
    <property type="entry name" value="ANK"/>
    <property type="match status" value="6"/>
</dbReference>
<dbReference type="GO" id="GO:0032580">
    <property type="term" value="C:Golgi cisterna membrane"/>
    <property type="evidence" value="ECO:0007669"/>
    <property type="project" value="UniProtKB-SubCell"/>
</dbReference>
<dbReference type="EMBL" id="JBAMIC010000004">
    <property type="protein sequence ID" value="KAK7107146.1"/>
    <property type="molecule type" value="Genomic_DNA"/>
</dbReference>
<feature type="repeat" description="ANK" evidence="19">
    <location>
        <begin position="160"/>
        <end position="192"/>
    </location>
</feature>
<dbReference type="GO" id="GO:0061025">
    <property type="term" value="P:membrane fusion"/>
    <property type="evidence" value="ECO:0007669"/>
    <property type="project" value="TreeGrafter"/>
</dbReference>
<evidence type="ECO:0000256" key="17">
    <source>
        <dbReference type="ARBA" id="ARBA00041409"/>
    </source>
</evidence>
<dbReference type="GO" id="GO:0005783">
    <property type="term" value="C:endoplasmic reticulum"/>
    <property type="evidence" value="ECO:0007669"/>
    <property type="project" value="UniProtKB-SubCell"/>
</dbReference>
<feature type="active site" description="Glycyl thioester intermediate" evidence="20">
    <location>
        <position position="905"/>
    </location>
</feature>
<gene>
    <name evidence="23" type="ORF">V1264_015110</name>
</gene>
<reference evidence="23 24" key="1">
    <citation type="submission" date="2024-02" db="EMBL/GenBank/DDBJ databases">
        <title>Chromosome-scale genome assembly of the rough periwinkle Littorina saxatilis.</title>
        <authorList>
            <person name="De Jode A."/>
            <person name="Faria R."/>
            <person name="Formenti G."/>
            <person name="Sims Y."/>
            <person name="Smith T.P."/>
            <person name="Tracey A."/>
            <person name="Wood J.M.D."/>
            <person name="Zagrodzka Z.B."/>
            <person name="Johannesson K."/>
            <person name="Butlin R.K."/>
            <person name="Leder E.H."/>
        </authorList>
    </citation>
    <scope>NUCLEOTIDE SEQUENCE [LARGE SCALE GENOMIC DNA]</scope>
    <source>
        <strain evidence="23">Snail1</strain>
        <tissue evidence="23">Muscle</tissue>
    </source>
</reference>
<evidence type="ECO:0000256" key="1">
    <source>
        <dbReference type="ARBA" id="ARBA00000885"/>
    </source>
</evidence>
<dbReference type="Pfam" id="PF00632">
    <property type="entry name" value="HECT"/>
    <property type="match status" value="1"/>
</dbReference>